<dbReference type="RefSeq" id="WP_394828774.1">
    <property type="nucleotide sequence ID" value="NZ_CP089984.1"/>
</dbReference>
<dbReference type="Pfam" id="PF02492">
    <property type="entry name" value="cobW"/>
    <property type="match status" value="1"/>
</dbReference>
<dbReference type="CDD" id="cd03112">
    <property type="entry name" value="CobW-like"/>
    <property type="match status" value="1"/>
</dbReference>
<name>A0ABZ2M9F9_9BACT</name>
<organism evidence="9 10">
    <name type="scientific">Pendulispora albinea</name>
    <dbReference type="NCBI Taxonomy" id="2741071"/>
    <lineage>
        <taxon>Bacteria</taxon>
        <taxon>Pseudomonadati</taxon>
        <taxon>Myxococcota</taxon>
        <taxon>Myxococcia</taxon>
        <taxon>Myxococcales</taxon>
        <taxon>Sorangiineae</taxon>
        <taxon>Pendulisporaceae</taxon>
        <taxon>Pendulispora</taxon>
    </lineage>
</organism>
<dbReference type="Pfam" id="PF07683">
    <property type="entry name" value="CobW_C"/>
    <property type="match status" value="1"/>
</dbReference>
<accession>A0ABZ2M9F9</accession>
<evidence type="ECO:0000256" key="4">
    <source>
        <dbReference type="ARBA" id="ARBA00034320"/>
    </source>
</evidence>
<evidence type="ECO:0000256" key="2">
    <source>
        <dbReference type="ARBA" id="ARBA00022801"/>
    </source>
</evidence>
<evidence type="ECO:0000313" key="9">
    <source>
        <dbReference type="EMBL" id="WXB19148.1"/>
    </source>
</evidence>
<feature type="domain" description="CobW C-terminal" evidence="8">
    <location>
        <begin position="251"/>
        <end position="376"/>
    </location>
</feature>
<dbReference type="PANTHER" id="PTHR13748:SF62">
    <property type="entry name" value="COBW DOMAIN-CONTAINING PROTEIN"/>
    <property type="match status" value="1"/>
</dbReference>
<dbReference type="InterPro" id="IPR027417">
    <property type="entry name" value="P-loop_NTPase"/>
</dbReference>
<keyword evidence="1" id="KW-0547">Nucleotide-binding</keyword>
<comment type="similarity">
    <text evidence="4">Belongs to the SIMIBI class G3E GTPase family. ZNG1 subfamily.</text>
</comment>
<dbReference type="InterPro" id="IPR036627">
    <property type="entry name" value="CobW-likC_sf"/>
</dbReference>
<dbReference type="InterPro" id="IPR051316">
    <property type="entry name" value="Zinc-reg_GTPase_activator"/>
</dbReference>
<dbReference type="InterPro" id="IPR003495">
    <property type="entry name" value="CobW/HypB/UreG_nucleotide-bd"/>
</dbReference>
<dbReference type="EMBL" id="CP089984">
    <property type="protein sequence ID" value="WXB19148.1"/>
    <property type="molecule type" value="Genomic_DNA"/>
</dbReference>
<reference evidence="9 10" key="1">
    <citation type="submission" date="2021-12" db="EMBL/GenBank/DDBJ databases">
        <title>Discovery of the Pendulisporaceae a myxobacterial family with distinct sporulation behavior and unique specialized metabolism.</title>
        <authorList>
            <person name="Garcia R."/>
            <person name="Popoff A."/>
            <person name="Bader C.D."/>
            <person name="Loehr J."/>
            <person name="Walesch S."/>
            <person name="Walt C."/>
            <person name="Boldt J."/>
            <person name="Bunk B."/>
            <person name="Haeckl F.J.F.P.J."/>
            <person name="Gunesch A.P."/>
            <person name="Birkelbach J."/>
            <person name="Nuebel U."/>
            <person name="Pietschmann T."/>
            <person name="Bach T."/>
            <person name="Mueller R."/>
        </authorList>
    </citation>
    <scope>NUCLEOTIDE SEQUENCE [LARGE SCALE GENOMIC DNA]</scope>
    <source>
        <strain evidence="9 10">MSr11954</strain>
    </source>
</reference>
<evidence type="ECO:0000256" key="7">
    <source>
        <dbReference type="SAM" id="MobiDB-lite"/>
    </source>
</evidence>
<dbReference type="Gene3D" id="3.30.1220.10">
    <property type="entry name" value="CobW-like, C-terminal domain"/>
    <property type="match status" value="1"/>
</dbReference>
<feature type="compositionally biased region" description="Basic and acidic residues" evidence="7">
    <location>
        <begin position="232"/>
        <end position="249"/>
    </location>
</feature>
<dbReference type="Gene3D" id="3.40.50.300">
    <property type="entry name" value="P-loop containing nucleotide triphosphate hydrolases"/>
    <property type="match status" value="1"/>
</dbReference>
<comment type="function">
    <text evidence="5">Zinc chaperone that directly transfers zinc cofactor to target proteins, thereby activating them. Zinc is transferred from the CXCC motif in the GTPase domain to the zinc binding site in target proteins in a process requiring GTP hydrolysis.</text>
</comment>
<keyword evidence="3" id="KW-0143">Chaperone</keyword>
<proteinExistence type="inferred from homology"/>
<protein>
    <submittedName>
        <fullName evidence="9">GTP-binding protein</fullName>
    </submittedName>
</protein>
<evidence type="ECO:0000259" key="8">
    <source>
        <dbReference type="SMART" id="SM00833"/>
    </source>
</evidence>
<feature type="region of interest" description="Disordered" evidence="7">
    <location>
        <begin position="315"/>
        <end position="348"/>
    </location>
</feature>
<dbReference type="SUPFAM" id="SSF52540">
    <property type="entry name" value="P-loop containing nucleoside triphosphate hydrolases"/>
    <property type="match status" value="1"/>
</dbReference>
<dbReference type="Proteomes" id="UP001370348">
    <property type="component" value="Chromosome"/>
</dbReference>
<feature type="region of interest" description="Disordered" evidence="7">
    <location>
        <begin position="213"/>
        <end position="250"/>
    </location>
</feature>
<dbReference type="SUPFAM" id="SSF90002">
    <property type="entry name" value="Hypothetical protein YjiA, C-terminal domain"/>
    <property type="match status" value="1"/>
</dbReference>
<dbReference type="SMART" id="SM00833">
    <property type="entry name" value="CobW_C"/>
    <property type="match status" value="1"/>
</dbReference>
<evidence type="ECO:0000256" key="1">
    <source>
        <dbReference type="ARBA" id="ARBA00022741"/>
    </source>
</evidence>
<gene>
    <name evidence="9" type="ORF">LZC94_18160</name>
</gene>
<sequence length="377" mass="41224">MRRIPVTILAGFLGAGKTTLLNRILREGRGQRIAVIENEFGEIGIDDRLVEAAAPSREAIFTMSAGCICCTVRGDLVRVLGDLPCERFDRVLVETTGLADPARVVRSFILNEDIAAKMYIDAVVTTVDAEHVHLHLDEIRECARQVAFADLILLNKIDLVSPADVDNLEMRIRGINPVARLRRTLHGDVETGLLLDLRAFDLRRALARDPTFLDGDPGSDDGARAGRPFRGPSRDASRDPSREHSRHGDGVVSVGIELRGDLDGDKFQRWVKDLLQSRGRDIFRMKGILDMKGASRPFILQGVHMRLDCVQERAPNARTASSTSNAPAASNVPAAPNASSARLVTGPGRRERGNKLVLIGRNLDRDAIQGGLRACLA</sequence>
<keyword evidence="2" id="KW-0378">Hydrolase</keyword>
<evidence type="ECO:0000313" key="10">
    <source>
        <dbReference type="Proteomes" id="UP001370348"/>
    </source>
</evidence>
<dbReference type="InterPro" id="IPR011629">
    <property type="entry name" value="CobW-like_C"/>
</dbReference>
<dbReference type="PANTHER" id="PTHR13748">
    <property type="entry name" value="COBW-RELATED"/>
    <property type="match status" value="1"/>
</dbReference>
<evidence type="ECO:0000256" key="3">
    <source>
        <dbReference type="ARBA" id="ARBA00023186"/>
    </source>
</evidence>
<evidence type="ECO:0000256" key="6">
    <source>
        <dbReference type="ARBA" id="ARBA00049117"/>
    </source>
</evidence>
<keyword evidence="10" id="KW-1185">Reference proteome</keyword>
<feature type="compositionally biased region" description="Low complexity" evidence="7">
    <location>
        <begin position="315"/>
        <end position="342"/>
    </location>
</feature>
<evidence type="ECO:0000256" key="5">
    <source>
        <dbReference type="ARBA" id="ARBA00045658"/>
    </source>
</evidence>
<comment type="catalytic activity">
    <reaction evidence="6">
        <text>GTP + H2O = GDP + phosphate + H(+)</text>
        <dbReference type="Rhea" id="RHEA:19669"/>
        <dbReference type="ChEBI" id="CHEBI:15377"/>
        <dbReference type="ChEBI" id="CHEBI:15378"/>
        <dbReference type="ChEBI" id="CHEBI:37565"/>
        <dbReference type="ChEBI" id="CHEBI:43474"/>
        <dbReference type="ChEBI" id="CHEBI:58189"/>
    </reaction>
    <physiologicalReaction direction="left-to-right" evidence="6">
        <dbReference type="Rhea" id="RHEA:19670"/>
    </physiologicalReaction>
</comment>